<dbReference type="EMBL" id="SEWF01000017">
    <property type="protein sequence ID" value="RYU95173.1"/>
    <property type="molecule type" value="Genomic_DNA"/>
</dbReference>
<feature type="signal peptide" evidence="6">
    <location>
        <begin position="1"/>
        <end position="19"/>
    </location>
</feature>
<sequence length="782" mass="89241">MRKIFLLVYLVFFSLNLSAQDTLKLNGIKKPVEIIKDQWGIAHIYAQNDEDLFFAQGYSAASDRLFQFEMWRRQSTGTVAEILGTKDIKRDIGTRLFKFRGNIEQELNHYHPRSAIIIKSFVKGINAYIAEILKTPEKLPFEFKLLNIKPMPWIPEVVISRHQGLLSNVQSELNYGRLVHLLGAEKVKDILNFHPGEPNIDLDKNIDGKLLFQNILELYDAFRKPLSFKKEEVKTGFLENTIDDSRFTGSNNWVISGKISQSGFPMLANDPHRAQSTPALRYWCHLNAPGWNVAGGGEPTIPGISIGHNEYGAWGLTIFQTDNEDLYVYETNPKNPNQYRYKGIWENLKIITDTIKVMNAEPVIVQLKYTRHGPVVFEDANNQKLFAVRAGWLEVGCSPYLASLRMNQAKSWDEFREACSFSRIPGENMIWADRKGNIGWQAVGISPVRPNWDGLVPVTGDGRYEWAGYLNIRQLPNKSNPAENYIITANDNLTPENFPYRNAIGWEWASPYRAHRIEEVLGSGKRQSVTDFMQLQNDYVSLPARNFVPLLKGVSSKDKDTEKAIKLLLDWDFDMQPSSVPATIYLEWSELMEKELIKLMVPENARTYIKYLSTTKMVDWLVSGRKEFGMNPIEGRNEFIIGCLEKAVQAIRKRLGNDMTDWQYGQLKNKHIYITHPMSGLVGEEMKNKINVGPFIRGGNGETVNSTGDSLNQTHGASFRIIIDTKDWDKTLGNNAPGQSGNPDDPHYKDLIDLWAKGQYFPVYFSKKRIKDVAEKTTILKP</sequence>
<dbReference type="InterPro" id="IPR029055">
    <property type="entry name" value="Ntn_hydrolases_N"/>
</dbReference>
<dbReference type="PANTHER" id="PTHR34218:SF4">
    <property type="entry name" value="ACYL-HOMOSERINE LACTONE ACYLASE QUIP"/>
    <property type="match status" value="1"/>
</dbReference>
<dbReference type="InterPro" id="IPR014395">
    <property type="entry name" value="Pen/GL7ACA/AHL_acylase"/>
</dbReference>
<dbReference type="SUPFAM" id="SSF56235">
    <property type="entry name" value="N-terminal nucleophile aminohydrolases (Ntn hydrolases)"/>
    <property type="match status" value="1"/>
</dbReference>
<feature type="binding site" evidence="5">
    <location>
        <position position="325"/>
    </location>
    <ligand>
        <name>Ca(2+)</name>
        <dbReference type="ChEBI" id="CHEBI:29108"/>
    </ligand>
</feature>
<dbReference type="GO" id="GO:0046872">
    <property type="term" value="F:metal ion binding"/>
    <property type="evidence" value="ECO:0007669"/>
    <property type="project" value="UniProtKB-KW"/>
</dbReference>
<dbReference type="Gene3D" id="3.60.20.10">
    <property type="entry name" value="Glutamine Phosphoribosylpyrophosphate, subunit 1, domain 1"/>
    <property type="match status" value="1"/>
</dbReference>
<feature type="binding site" evidence="5">
    <location>
        <position position="322"/>
    </location>
    <ligand>
        <name>Ca(2+)</name>
        <dbReference type="ChEBI" id="CHEBI:29108"/>
    </ligand>
</feature>
<evidence type="ECO:0000256" key="6">
    <source>
        <dbReference type="SAM" id="SignalP"/>
    </source>
</evidence>
<dbReference type="GO" id="GO:0017000">
    <property type="term" value="P:antibiotic biosynthetic process"/>
    <property type="evidence" value="ECO:0007669"/>
    <property type="project" value="InterPro"/>
</dbReference>
<feature type="chain" id="PRO_5020549603" evidence="6">
    <location>
        <begin position="20"/>
        <end position="782"/>
    </location>
</feature>
<keyword evidence="3" id="KW-0865">Zymogen</keyword>
<dbReference type="InterPro" id="IPR023343">
    <property type="entry name" value="Penicillin_amidase_dom1"/>
</dbReference>
<dbReference type="GO" id="GO:0016811">
    <property type="term" value="F:hydrolase activity, acting on carbon-nitrogen (but not peptide) bonds, in linear amides"/>
    <property type="evidence" value="ECO:0007669"/>
    <property type="project" value="InterPro"/>
</dbReference>
<keyword evidence="5" id="KW-0479">Metal-binding</keyword>
<dbReference type="AlphaFoldDB" id="A0A4Q5M061"/>
<dbReference type="Gene3D" id="2.30.120.10">
    <property type="match status" value="1"/>
</dbReference>
<evidence type="ECO:0000256" key="1">
    <source>
        <dbReference type="ARBA" id="ARBA00006586"/>
    </source>
</evidence>
<comment type="caution">
    <text evidence="7">The sequence shown here is derived from an EMBL/GenBank/DDBJ whole genome shotgun (WGS) entry which is preliminary data.</text>
</comment>
<dbReference type="PIRSF" id="PIRSF001227">
    <property type="entry name" value="Pen_acylase"/>
    <property type="match status" value="1"/>
</dbReference>
<dbReference type="Gene3D" id="1.10.1400.10">
    <property type="match status" value="1"/>
</dbReference>
<dbReference type="CDD" id="cd03747">
    <property type="entry name" value="Ntn_PGA_like"/>
    <property type="match status" value="1"/>
</dbReference>
<comment type="cofactor">
    <cofactor evidence="5">
        <name>Ca(2+)</name>
        <dbReference type="ChEBI" id="CHEBI:29108"/>
    </cofactor>
    <text evidence="5">Binds 1 Ca(2+) ion per dimer.</text>
</comment>
<dbReference type="Pfam" id="PF01804">
    <property type="entry name" value="Penicil_amidase"/>
    <property type="match status" value="1"/>
</dbReference>
<name>A0A4Q5M061_9BACT</name>
<evidence type="ECO:0000313" key="7">
    <source>
        <dbReference type="EMBL" id="RYU95173.1"/>
    </source>
</evidence>
<evidence type="ECO:0000256" key="3">
    <source>
        <dbReference type="ARBA" id="ARBA00023145"/>
    </source>
</evidence>
<feature type="active site" description="Nucleophile" evidence="4">
    <location>
        <position position="250"/>
    </location>
</feature>
<comment type="similarity">
    <text evidence="1">Belongs to the peptidase S45 family.</text>
</comment>
<evidence type="ECO:0000313" key="8">
    <source>
        <dbReference type="Proteomes" id="UP000293162"/>
    </source>
</evidence>
<dbReference type="InterPro" id="IPR043147">
    <property type="entry name" value="Penicillin_amidase_A-knob"/>
</dbReference>
<keyword evidence="6" id="KW-0732">Signal</keyword>
<dbReference type="OrthoDB" id="9759796at2"/>
<dbReference type="Proteomes" id="UP000293162">
    <property type="component" value="Unassembled WGS sequence"/>
</dbReference>
<keyword evidence="5" id="KW-0106">Calcium</keyword>
<reference evidence="7 8" key="1">
    <citation type="submission" date="2019-02" db="EMBL/GenBank/DDBJ databases">
        <title>Bacterial novel species Emticicia sp. 17J42-9 isolated from soil.</title>
        <authorList>
            <person name="Jung H.-Y."/>
        </authorList>
    </citation>
    <scope>NUCLEOTIDE SEQUENCE [LARGE SCALE GENOMIC DNA]</scope>
    <source>
        <strain evidence="7 8">17J42-9</strain>
    </source>
</reference>
<dbReference type="InterPro" id="IPR043146">
    <property type="entry name" value="Penicillin_amidase_N_B-knob"/>
</dbReference>
<feature type="binding site" evidence="5">
    <location>
        <position position="172"/>
    </location>
    <ligand>
        <name>Ca(2+)</name>
        <dbReference type="ChEBI" id="CHEBI:29108"/>
    </ligand>
</feature>
<organism evidence="7 8">
    <name type="scientific">Emticicia agri</name>
    <dbReference type="NCBI Taxonomy" id="2492393"/>
    <lineage>
        <taxon>Bacteria</taxon>
        <taxon>Pseudomonadati</taxon>
        <taxon>Bacteroidota</taxon>
        <taxon>Cytophagia</taxon>
        <taxon>Cytophagales</taxon>
        <taxon>Leadbetterellaceae</taxon>
        <taxon>Emticicia</taxon>
    </lineage>
</organism>
<dbReference type="PANTHER" id="PTHR34218">
    <property type="entry name" value="PEPTIDASE S45 PENICILLIN AMIDASE"/>
    <property type="match status" value="1"/>
</dbReference>
<dbReference type="RefSeq" id="WP_130021422.1">
    <property type="nucleotide sequence ID" value="NZ_SEWF01000017.1"/>
</dbReference>
<protein>
    <submittedName>
        <fullName evidence="7">Penicillin acylase family protein</fullName>
    </submittedName>
</protein>
<keyword evidence="8" id="KW-1185">Reference proteome</keyword>
<keyword evidence="2" id="KW-0378">Hydrolase</keyword>
<gene>
    <name evidence="7" type="ORF">EWM59_13050</name>
</gene>
<evidence type="ECO:0000256" key="2">
    <source>
        <dbReference type="ARBA" id="ARBA00022801"/>
    </source>
</evidence>
<dbReference type="Gene3D" id="1.10.439.10">
    <property type="entry name" value="Penicillin Amidohydrolase, domain 1"/>
    <property type="match status" value="1"/>
</dbReference>
<evidence type="ECO:0000256" key="5">
    <source>
        <dbReference type="PIRSR" id="PIRSR001227-2"/>
    </source>
</evidence>
<proteinExistence type="inferred from homology"/>
<accession>A0A4Q5M061</accession>
<evidence type="ECO:0000256" key="4">
    <source>
        <dbReference type="PIRSR" id="PIRSR001227-1"/>
    </source>
</evidence>
<dbReference type="InterPro" id="IPR002692">
    <property type="entry name" value="S45"/>
</dbReference>